<dbReference type="GO" id="GO:0005524">
    <property type="term" value="F:ATP binding"/>
    <property type="evidence" value="ECO:0007669"/>
    <property type="project" value="InterPro"/>
</dbReference>
<dbReference type="InterPro" id="IPR051029">
    <property type="entry name" value="mRNA_Capping_Enz/RNA_Phosphat"/>
</dbReference>
<dbReference type="PROSITE" id="PS00383">
    <property type="entry name" value="TYR_PHOSPHATASE_1"/>
    <property type="match status" value="1"/>
</dbReference>
<evidence type="ECO:0000259" key="18">
    <source>
        <dbReference type="PROSITE" id="PS50056"/>
    </source>
</evidence>
<dbReference type="FunFam" id="3.90.190.10:FF:000040">
    <property type="entry name" value="mRNA-capping enzyme"/>
    <property type="match status" value="1"/>
</dbReference>
<evidence type="ECO:0000256" key="7">
    <source>
        <dbReference type="ARBA" id="ARBA00022912"/>
    </source>
</evidence>
<dbReference type="GO" id="GO:0006370">
    <property type="term" value="P:7-methylguanosine mRNA capping"/>
    <property type="evidence" value="ECO:0007669"/>
    <property type="project" value="UniProtKB-UniRule"/>
</dbReference>
<dbReference type="EMBL" id="LR789798">
    <property type="protein sequence ID" value="CAB3265660.1"/>
    <property type="molecule type" value="mRNA"/>
</dbReference>
<feature type="binding site" evidence="15">
    <location>
        <begin position="453"/>
        <end position="455"/>
    </location>
    <ligand>
        <name>GTP</name>
        <dbReference type="ChEBI" id="CHEBI:37565"/>
    </ligand>
</feature>
<evidence type="ECO:0000256" key="8">
    <source>
        <dbReference type="ARBA" id="ARBA00023042"/>
    </source>
</evidence>
<evidence type="ECO:0000256" key="4">
    <source>
        <dbReference type="ARBA" id="ARBA00022695"/>
    </source>
</evidence>
<dbReference type="SUPFAM" id="SSF50249">
    <property type="entry name" value="Nucleic acid-binding proteins"/>
    <property type="match status" value="1"/>
</dbReference>
<dbReference type="GO" id="GO:0005525">
    <property type="term" value="F:GTP binding"/>
    <property type="evidence" value="ECO:0007669"/>
    <property type="project" value="UniProtKB-UniRule"/>
</dbReference>
<keyword evidence="10 12" id="KW-0539">Nucleus</keyword>
<feature type="compositionally biased region" description="Pro residues" evidence="16">
    <location>
        <begin position="593"/>
        <end position="604"/>
    </location>
</feature>
<dbReference type="SUPFAM" id="SSF52799">
    <property type="entry name" value="(Phosphotyrosine protein) phosphatases II"/>
    <property type="match status" value="1"/>
</dbReference>
<comment type="catalytic activity">
    <reaction evidence="11">
        <text>a 5'-end diphospho-ribonucleoside in mRNA + GTP + H(+) = a 5'-end (5'-triphosphoguanosine)-ribonucleoside in mRNA + diphosphate</text>
        <dbReference type="Rhea" id="RHEA:67012"/>
        <dbReference type="Rhea" id="RHEA-COMP:17165"/>
        <dbReference type="Rhea" id="RHEA-COMP:17166"/>
        <dbReference type="ChEBI" id="CHEBI:15378"/>
        <dbReference type="ChEBI" id="CHEBI:33019"/>
        <dbReference type="ChEBI" id="CHEBI:37565"/>
        <dbReference type="ChEBI" id="CHEBI:167616"/>
        <dbReference type="ChEBI" id="CHEBI:167617"/>
        <dbReference type="EC" id="2.7.7.50"/>
    </reaction>
    <physiologicalReaction direction="left-to-right" evidence="11">
        <dbReference type="Rhea" id="RHEA:67013"/>
    </physiologicalReaction>
</comment>
<proteinExistence type="evidence at transcript level"/>
<dbReference type="GO" id="GO:0004651">
    <property type="term" value="F:polynucleotide 5'-phosphatase activity"/>
    <property type="evidence" value="ECO:0007669"/>
    <property type="project" value="UniProtKB-UniRule"/>
</dbReference>
<dbReference type="PROSITE" id="PS50054">
    <property type="entry name" value="TYR_PHOSPHATASE_DUAL"/>
    <property type="match status" value="1"/>
</dbReference>
<dbReference type="Pfam" id="PF03919">
    <property type="entry name" value="mRNA_cap_C"/>
    <property type="match status" value="1"/>
</dbReference>
<dbReference type="Gene3D" id="3.30.470.30">
    <property type="entry name" value="DNA ligase/mRNA capping enzyme"/>
    <property type="match status" value="1"/>
</dbReference>
<dbReference type="GO" id="GO:0005634">
    <property type="term" value="C:nucleus"/>
    <property type="evidence" value="ECO:0007669"/>
    <property type="project" value="UniProtKB-SubCell"/>
</dbReference>
<feature type="domain" description="Tyrosine-protein phosphatase" evidence="17">
    <location>
        <begin position="23"/>
        <end position="183"/>
    </location>
</feature>
<comment type="similarity">
    <text evidence="12">In the C-terminal section; belongs to the eukaryotic GTase family.</text>
</comment>
<keyword evidence="6 12" id="KW-0378">Hydrolase</keyword>
<evidence type="ECO:0000259" key="17">
    <source>
        <dbReference type="PROSITE" id="PS50054"/>
    </source>
</evidence>
<dbReference type="EC" id="2.7.7.50" evidence="12"/>
<dbReference type="GO" id="GO:0004721">
    <property type="term" value="F:phosphoprotein phosphatase activity"/>
    <property type="evidence" value="ECO:0007669"/>
    <property type="project" value="UniProtKB-UniRule"/>
</dbReference>
<keyword evidence="2 12" id="KW-0507">mRNA processing</keyword>
<evidence type="ECO:0000256" key="13">
    <source>
        <dbReference type="PIRSR" id="PIRSR036958-1"/>
    </source>
</evidence>
<evidence type="ECO:0000256" key="3">
    <source>
        <dbReference type="ARBA" id="ARBA00022679"/>
    </source>
</evidence>
<accession>A0A6F9DRJ4</accession>
<dbReference type="Gene3D" id="3.90.190.10">
    <property type="entry name" value="Protein tyrosine phosphatase superfamily"/>
    <property type="match status" value="1"/>
</dbReference>
<dbReference type="PANTHER" id="PTHR10367:SF17">
    <property type="entry name" value="MRNA-CAPPING ENZYME"/>
    <property type="match status" value="1"/>
</dbReference>
<dbReference type="InterPro" id="IPR013846">
    <property type="entry name" value="mRNA_cap_enzyme_C"/>
</dbReference>
<keyword evidence="7" id="KW-0904">Protein phosphatase</keyword>
<reference evidence="19" key="1">
    <citation type="submission" date="2020-04" db="EMBL/GenBank/DDBJ databases">
        <authorList>
            <person name="Neveu A P."/>
        </authorList>
    </citation>
    <scope>NUCLEOTIDE SEQUENCE</scope>
    <source>
        <tissue evidence="19">Whole embryo</tissue>
    </source>
</reference>
<dbReference type="CDD" id="cd07895">
    <property type="entry name" value="Adenylation_mRNA_capping"/>
    <property type="match status" value="1"/>
</dbReference>
<sequence>MAVPPRWLNCPRKGTLVAEKFLPFKTPLDAKYDADVPEECRFNPEMLFMYLAGLKVQLSLVIDLTNTTRFYDKRKFTDKGILHQKISCRGHGECPDEHSTKLFVDLCDRIIRKHPLSIIGIHCTHGYNRTGFLVCAYLVEKLDWSVEAAFSAFAQARPPGIIKGHYIEELFARYGVREDAPPAPPLPTWHTESDDSTGVDDDGNQISQQPHEVQVNVKRKQFLEGLDIPGVEQVSTQPTLRQVQQLVQNMCGWRKKGFPGAQPVSMTMTNLQFVAEKSYMVSWKADGARYLMLINGKDQVYMLDRDNAVFKISNLEFPKRKNLNDAVTETLVDGEMIIDQVNGEKVPRYLIYDIIKFVGQPVGDCHFQRRLECIDKEIIGPRHEKMKQGMLDKRREAFSIRKKEFWDIYTSRELLDGKFQSMVSHEVDGLIFQPASAHPIDTYKPGRNDEILKWKPASHNSVDFRLKLQSERGVGLVPTTVGYLYVGQLDTPFAQMKVTKELKEYNNKIIECTFDKGSWKFMRERTDKSFPNSYTTAVAVCESIKHPVTKEILLRVIDQKARASKSQQSGHHFPANPSSAPPRKRQRNGEFLMPPPVTTPPKKH</sequence>
<dbReference type="PANTHER" id="PTHR10367">
    <property type="entry name" value="MRNA-CAPPING ENZYME"/>
    <property type="match status" value="1"/>
</dbReference>
<dbReference type="PIRSF" id="PIRSF036958">
    <property type="entry name" value="mRNA_capping_HCE"/>
    <property type="match status" value="1"/>
</dbReference>
<organism evidence="19">
    <name type="scientific">Phallusia mammillata</name>
    <dbReference type="NCBI Taxonomy" id="59560"/>
    <lineage>
        <taxon>Eukaryota</taxon>
        <taxon>Metazoa</taxon>
        <taxon>Chordata</taxon>
        <taxon>Tunicata</taxon>
        <taxon>Ascidiacea</taxon>
        <taxon>Phlebobranchia</taxon>
        <taxon>Ascidiidae</taxon>
        <taxon>Phallusia</taxon>
    </lineage>
</organism>
<dbReference type="Pfam" id="PF00782">
    <property type="entry name" value="DSPc"/>
    <property type="match status" value="1"/>
</dbReference>
<dbReference type="InterPro" id="IPR001339">
    <property type="entry name" value="mRNA_cap_enzyme_adenylation"/>
</dbReference>
<keyword evidence="8 12" id="KW-0506">mRNA capping</keyword>
<keyword evidence="5 12" id="KW-0547">Nucleotide-binding</keyword>
<gene>
    <name evidence="19" type="primary">Rngtt</name>
</gene>
<feature type="domain" description="Tyrosine specific protein phosphatases" evidence="18">
    <location>
        <begin position="101"/>
        <end position="158"/>
    </location>
</feature>
<feature type="region of interest" description="Disordered" evidence="16">
    <location>
        <begin position="560"/>
        <end position="604"/>
    </location>
</feature>
<comment type="similarity">
    <text evidence="12">In the N-terminal section; belongs to the non-receptor class of the protein-tyrosine phosphatase family.</text>
</comment>
<dbReference type="Gene3D" id="3.30.1490.430">
    <property type="match status" value="1"/>
</dbReference>
<dbReference type="InterPro" id="IPR029021">
    <property type="entry name" value="Prot-tyrosine_phosphatase-like"/>
</dbReference>
<evidence type="ECO:0000256" key="11">
    <source>
        <dbReference type="ARBA" id="ARBA00044624"/>
    </source>
</evidence>
<feature type="active site" description="Phosphocysteine intermediate" evidence="13">
    <location>
        <position position="123"/>
    </location>
</feature>
<dbReference type="InterPro" id="IPR000340">
    <property type="entry name" value="Dual-sp_phosphatase_cat-dom"/>
</dbReference>
<evidence type="ECO:0000256" key="9">
    <source>
        <dbReference type="ARBA" id="ARBA00023134"/>
    </source>
</evidence>
<evidence type="ECO:0000256" key="15">
    <source>
        <dbReference type="PIRSR" id="PIRSR036958-3"/>
    </source>
</evidence>
<dbReference type="EC" id="3.6.1.74" evidence="12"/>
<dbReference type="CDD" id="cd17664">
    <property type="entry name" value="Mce1_N"/>
    <property type="match status" value="1"/>
</dbReference>
<dbReference type="SUPFAM" id="SSF56091">
    <property type="entry name" value="DNA ligase/mRNA capping enzyme, catalytic domain"/>
    <property type="match status" value="1"/>
</dbReference>
<feature type="binding site" evidence="15">
    <location>
        <begin position="523"/>
        <end position="528"/>
    </location>
    <ligand>
        <name>GTP</name>
        <dbReference type="ChEBI" id="CHEBI:37565"/>
    </ligand>
</feature>
<keyword evidence="9 12" id="KW-0342">GTP-binding</keyword>
<dbReference type="GO" id="GO:0004484">
    <property type="term" value="F:mRNA guanylyltransferase activity"/>
    <property type="evidence" value="ECO:0007669"/>
    <property type="project" value="UniProtKB-UniRule"/>
</dbReference>
<dbReference type="GO" id="GO:0140818">
    <property type="term" value="F:mRNA 5'-triphosphate monophosphatase activity"/>
    <property type="evidence" value="ECO:0007669"/>
    <property type="project" value="UniProtKB-EC"/>
</dbReference>
<evidence type="ECO:0000256" key="12">
    <source>
        <dbReference type="PIRNR" id="PIRNR036958"/>
    </source>
</evidence>
<dbReference type="InterPro" id="IPR017074">
    <property type="entry name" value="mRNA_cap_enz_bifunc"/>
</dbReference>
<evidence type="ECO:0000256" key="5">
    <source>
        <dbReference type="ARBA" id="ARBA00022741"/>
    </source>
</evidence>
<keyword evidence="4 12" id="KW-0548">Nucleotidyltransferase</keyword>
<evidence type="ECO:0000256" key="16">
    <source>
        <dbReference type="SAM" id="MobiDB-lite"/>
    </source>
</evidence>
<evidence type="ECO:0000256" key="10">
    <source>
        <dbReference type="ARBA" id="ARBA00023242"/>
    </source>
</evidence>
<evidence type="ECO:0000256" key="14">
    <source>
        <dbReference type="PIRSR" id="PIRSR036958-2"/>
    </source>
</evidence>
<dbReference type="Gene3D" id="2.40.50.140">
    <property type="entry name" value="Nucleic acid-binding proteins"/>
    <property type="match status" value="1"/>
</dbReference>
<feature type="binding site" evidence="15">
    <location>
        <position position="305"/>
    </location>
    <ligand>
        <name>GTP</name>
        <dbReference type="ChEBI" id="CHEBI:37565"/>
    </ligand>
</feature>
<dbReference type="FunFam" id="3.30.470.30:FF:000040">
    <property type="entry name" value="mRNA-capping enzyme"/>
    <property type="match status" value="1"/>
</dbReference>
<evidence type="ECO:0000256" key="1">
    <source>
        <dbReference type="ARBA" id="ARBA00004123"/>
    </source>
</evidence>
<comment type="function">
    <text evidence="12">Bifunctional mRNA-capping enzyme exhibiting RNA 5'-triphosphate monophosphatase activity in the N-terminal part and mRNA guanylyltransferase activity in the C-terminal part. Catalyzes the first two steps of cap formation: by removing the gamma-phosphate from the 5'-triphosphate end of nascent mRNA to yield a diphosphate end, and by transferring the GMP moiety of GTP to the 5'-diphosphate terminus of RNA via a covalent enzyme-GMP reaction intermediate.</text>
</comment>
<comment type="subcellular location">
    <subcellularLocation>
        <location evidence="1 12">Nucleus</location>
    </subcellularLocation>
</comment>
<dbReference type="FunFam" id="2.40.50.140:FF:000111">
    <property type="entry name" value="mRNA-capping enzyme"/>
    <property type="match status" value="1"/>
</dbReference>
<evidence type="ECO:0000313" key="19">
    <source>
        <dbReference type="EMBL" id="CAB3265660.1"/>
    </source>
</evidence>
<dbReference type="Pfam" id="PF01331">
    <property type="entry name" value="mRNA_cap_enzyme"/>
    <property type="match status" value="1"/>
</dbReference>
<dbReference type="InterPro" id="IPR016130">
    <property type="entry name" value="Tyr_Pase_AS"/>
</dbReference>
<evidence type="ECO:0000256" key="2">
    <source>
        <dbReference type="ARBA" id="ARBA00022664"/>
    </source>
</evidence>
<dbReference type="AlphaFoldDB" id="A0A6F9DRJ4"/>
<dbReference type="PROSITE" id="PS50056">
    <property type="entry name" value="TYR_PHOSPHATASE_2"/>
    <property type="match status" value="1"/>
</dbReference>
<dbReference type="InterPro" id="IPR020422">
    <property type="entry name" value="TYR_PHOSPHATASE_DUAL_dom"/>
</dbReference>
<keyword evidence="3 12" id="KW-0808">Transferase</keyword>
<dbReference type="InterPro" id="IPR012340">
    <property type="entry name" value="NA-bd_OB-fold"/>
</dbReference>
<comment type="catalytic activity">
    <reaction evidence="12">
        <text>a 5'-end triphospho-ribonucleoside in mRNA + H2O = a 5'-end diphospho-ribonucleoside in mRNA + phosphate + H(+)</text>
        <dbReference type="Rhea" id="RHEA:67004"/>
        <dbReference type="Rhea" id="RHEA-COMP:17164"/>
        <dbReference type="Rhea" id="RHEA-COMP:17165"/>
        <dbReference type="ChEBI" id="CHEBI:15377"/>
        <dbReference type="ChEBI" id="CHEBI:15378"/>
        <dbReference type="ChEBI" id="CHEBI:43474"/>
        <dbReference type="ChEBI" id="CHEBI:167616"/>
        <dbReference type="ChEBI" id="CHEBI:167618"/>
        <dbReference type="EC" id="3.6.1.74"/>
    </reaction>
</comment>
<dbReference type="InterPro" id="IPR000387">
    <property type="entry name" value="Tyr_Pase_dom"/>
</dbReference>
<name>A0A6F9DRJ4_9ASCI</name>
<feature type="active site" description="N6-GMP-lysine intermediate" evidence="14">
    <location>
        <position position="284"/>
    </location>
</feature>
<feature type="binding site" evidence="15">
    <location>
        <position position="289"/>
    </location>
    <ligand>
        <name>GTP</name>
        <dbReference type="ChEBI" id="CHEBI:37565"/>
    </ligand>
</feature>
<protein>
    <recommendedName>
        <fullName evidence="12">mRNA-capping enzyme</fullName>
    </recommendedName>
    <domain>
        <recommendedName>
            <fullName evidence="12">mRNA 5'-triphosphate monophosphatase</fullName>
            <ecNumber evidence="12">3.6.1.74</ecNumber>
        </recommendedName>
        <alternativeName>
            <fullName evidence="12">mRNA 5'-phosphatase</fullName>
        </alternativeName>
    </domain>
    <domain>
        <recommendedName>
            <fullName evidence="12">mRNA guanylyltransferase</fullName>
            <ecNumber evidence="12">2.7.7.50</ecNumber>
        </recommendedName>
        <alternativeName>
            <fullName evidence="12">GTP--RNA guanylyltransferase</fullName>
            <shortName evidence="12">GTase</shortName>
        </alternativeName>
    </domain>
</protein>
<feature type="binding site" evidence="15">
    <location>
        <begin position="333"/>
        <end position="335"/>
    </location>
    <ligand>
        <name>GTP</name>
        <dbReference type="ChEBI" id="CHEBI:37565"/>
    </ligand>
</feature>
<evidence type="ECO:0000256" key="6">
    <source>
        <dbReference type="ARBA" id="ARBA00022801"/>
    </source>
</evidence>